<feature type="compositionally biased region" description="Basic and acidic residues" evidence="1">
    <location>
        <begin position="1"/>
        <end position="13"/>
    </location>
</feature>
<comment type="caution">
    <text evidence="2">The sequence shown here is derived from an EMBL/GenBank/DDBJ whole genome shotgun (WGS) entry which is preliminary data.</text>
</comment>
<evidence type="ECO:0000313" key="2">
    <source>
        <dbReference type="EMBL" id="KAK0392087.1"/>
    </source>
</evidence>
<organism evidence="2 3">
    <name type="scientific">Sarocladium strictum</name>
    <name type="common">Black bundle disease fungus</name>
    <name type="synonym">Acremonium strictum</name>
    <dbReference type="NCBI Taxonomy" id="5046"/>
    <lineage>
        <taxon>Eukaryota</taxon>
        <taxon>Fungi</taxon>
        <taxon>Dikarya</taxon>
        <taxon>Ascomycota</taxon>
        <taxon>Pezizomycotina</taxon>
        <taxon>Sordariomycetes</taxon>
        <taxon>Hypocreomycetidae</taxon>
        <taxon>Hypocreales</taxon>
        <taxon>Sarocladiaceae</taxon>
        <taxon>Sarocladium</taxon>
    </lineage>
</organism>
<gene>
    <name evidence="2" type="ORF">NLU13_1585</name>
</gene>
<name>A0AA39LCE7_SARSR</name>
<keyword evidence="3" id="KW-1185">Reference proteome</keyword>
<feature type="region of interest" description="Disordered" evidence="1">
    <location>
        <begin position="1"/>
        <end position="40"/>
    </location>
</feature>
<feature type="region of interest" description="Disordered" evidence="1">
    <location>
        <begin position="137"/>
        <end position="230"/>
    </location>
</feature>
<evidence type="ECO:0000313" key="3">
    <source>
        <dbReference type="Proteomes" id="UP001175261"/>
    </source>
</evidence>
<feature type="compositionally biased region" description="Acidic residues" evidence="1">
    <location>
        <begin position="102"/>
        <end position="117"/>
    </location>
</feature>
<feature type="region of interest" description="Disordered" evidence="1">
    <location>
        <begin position="63"/>
        <end position="119"/>
    </location>
</feature>
<dbReference type="EMBL" id="JAPDFR010000001">
    <property type="protein sequence ID" value="KAK0392087.1"/>
    <property type="molecule type" value="Genomic_DNA"/>
</dbReference>
<dbReference type="Proteomes" id="UP001175261">
    <property type="component" value="Unassembled WGS sequence"/>
</dbReference>
<proteinExistence type="predicted"/>
<sequence length="246" mass="27495">MPTESELHSRRDSWPPTQLRLLRSSSKGEPKRLHEDIDEDPLTYFLTPTPLLEDDEILDGTMMDFDAGIEDPHHAPDMVRSVSPSSLDGLSKPSSRSRSPDFDFDMPTPDEDEDDEDYIRFVPGGYSSRFLSLPDFAIDGRRPRPRSPLFGRSTNMPASFPGPSSPPRGRVLHARGRLSPARSVSARGRPGHLWREPSPDVWSIEEETEEDMESVKDEGGKVDKVGGSAGEGKIKKKVRFVLPSEE</sequence>
<dbReference type="AlphaFoldDB" id="A0AA39LCE7"/>
<accession>A0AA39LCE7</accession>
<feature type="compositionally biased region" description="Basic and acidic residues" evidence="1">
    <location>
        <begin position="26"/>
        <end position="35"/>
    </location>
</feature>
<evidence type="ECO:0000256" key="1">
    <source>
        <dbReference type="SAM" id="MobiDB-lite"/>
    </source>
</evidence>
<protein>
    <submittedName>
        <fullName evidence="2">Uncharacterized protein</fullName>
    </submittedName>
</protein>
<feature type="compositionally biased region" description="Acidic residues" evidence="1">
    <location>
        <begin position="203"/>
        <end position="212"/>
    </location>
</feature>
<feature type="compositionally biased region" description="Basic and acidic residues" evidence="1">
    <location>
        <begin position="213"/>
        <end position="224"/>
    </location>
</feature>
<reference evidence="2" key="1">
    <citation type="submission" date="2022-10" db="EMBL/GenBank/DDBJ databases">
        <title>Determination and structural analysis of whole genome sequence of Sarocladium strictum F4-1.</title>
        <authorList>
            <person name="Hu L."/>
            <person name="Jiang Y."/>
        </authorList>
    </citation>
    <scope>NUCLEOTIDE SEQUENCE</scope>
    <source>
        <strain evidence="2">F4-1</strain>
    </source>
</reference>